<dbReference type="SUPFAM" id="SSF50494">
    <property type="entry name" value="Trypsin-like serine proteases"/>
    <property type="match status" value="1"/>
</dbReference>
<comment type="caution">
    <text evidence="15">The sequence shown here is derived from an EMBL/GenBank/DDBJ whole genome shotgun (WGS) entry which is preliminary data.</text>
</comment>
<organism evidence="15 16">
    <name type="scientific">Benzoatithermus flavus</name>
    <dbReference type="NCBI Taxonomy" id="3108223"/>
    <lineage>
        <taxon>Bacteria</taxon>
        <taxon>Pseudomonadati</taxon>
        <taxon>Pseudomonadota</taxon>
        <taxon>Alphaproteobacteria</taxon>
        <taxon>Geminicoccales</taxon>
        <taxon>Geminicoccaceae</taxon>
        <taxon>Benzoatithermus</taxon>
    </lineage>
</organism>
<keyword evidence="9" id="KW-0574">Periplasm</keyword>
<evidence type="ECO:0000256" key="2">
    <source>
        <dbReference type="ARBA" id="ARBA00004418"/>
    </source>
</evidence>
<keyword evidence="8" id="KW-0677">Repeat</keyword>
<keyword evidence="7" id="KW-0732">Signal</keyword>
<keyword evidence="16" id="KW-1185">Reference proteome</keyword>
<dbReference type="PROSITE" id="PS50106">
    <property type="entry name" value="PDZ"/>
    <property type="match status" value="2"/>
</dbReference>
<comment type="catalytic activity">
    <reaction evidence="1">
        <text>Acts on substrates that are at least partially unfolded. The cleavage site P1 residue is normally between a pair of hydrophobic residues, such as Val-|-Val.</text>
        <dbReference type="EC" id="3.4.21.107"/>
    </reaction>
</comment>
<dbReference type="Pfam" id="PF13365">
    <property type="entry name" value="Trypsin_2"/>
    <property type="match status" value="1"/>
</dbReference>
<evidence type="ECO:0000256" key="7">
    <source>
        <dbReference type="ARBA" id="ARBA00022729"/>
    </source>
</evidence>
<keyword evidence="6" id="KW-0645">Protease</keyword>
<dbReference type="Proteomes" id="UP001375743">
    <property type="component" value="Unassembled WGS sequence"/>
</dbReference>
<evidence type="ECO:0000313" key="15">
    <source>
        <dbReference type="EMBL" id="MEK0082024.1"/>
    </source>
</evidence>
<dbReference type="RefSeq" id="WP_418157881.1">
    <property type="nucleotide sequence ID" value="NZ_JBBLZC010000002.1"/>
</dbReference>
<evidence type="ECO:0000256" key="9">
    <source>
        <dbReference type="ARBA" id="ARBA00022764"/>
    </source>
</evidence>
<evidence type="ECO:0000256" key="6">
    <source>
        <dbReference type="ARBA" id="ARBA00022670"/>
    </source>
</evidence>
<evidence type="ECO:0000313" key="16">
    <source>
        <dbReference type="Proteomes" id="UP001375743"/>
    </source>
</evidence>
<dbReference type="PRINTS" id="PR00834">
    <property type="entry name" value="PROTEASES2C"/>
</dbReference>
<keyword evidence="11" id="KW-0720">Serine protease</keyword>
<dbReference type="Pfam" id="PF13180">
    <property type="entry name" value="PDZ_2"/>
    <property type="match status" value="2"/>
</dbReference>
<evidence type="ECO:0000256" key="12">
    <source>
        <dbReference type="ARBA" id="ARBA00023016"/>
    </source>
</evidence>
<feature type="domain" description="PDZ" evidence="14">
    <location>
        <begin position="390"/>
        <end position="496"/>
    </location>
</feature>
<evidence type="ECO:0000256" key="8">
    <source>
        <dbReference type="ARBA" id="ARBA00022737"/>
    </source>
</evidence>
<dbReference type="PANTHER" id="PTHR22939:SF130">
    <property type="entry name" value="PERIPLASMIC SERINE ENDOPROTEASE DEGP-LIKE-RELATED"/>
    <property type="match status" value="1"/>
</dbReference>
<reference evidence="15 16" key="1">
    <citation type="submission" date="2024-01" db="EMBL/GenBank/DDBJ databases">
        <title>Multi-omics insights into the function and evolution of sodium benzoate biodegradation pathways in Benzoatithermus flavus gen. nov., sp. nov. from hot spring.</title>
        <authorList>
            <person name="Hu C.-J."/>
            <person name="Li W.-J."/>
        </authorList>
    </citation>
    <scope>NUCLEOTIDE SEQUENCE [LARGE SCALE GENOMIC DNA]</scope>
    <source>
        <strain evidence="15 16">SYSU G07066</strain>
    </source>
</reference>
<dbReference type="SUPFAM" id="SSF50156">
    <property type="entry name" value="PDZ domain-like"/>
    <property type="match status" value="2"/>
</dbReference>
<dbReference type="CDD" id="cd10839">
    <property type="entry name" value="cpPDZ1_DegP-like"/>
    <property type="match status" value="1"/>
</dbReference>
<gene>
    <name evidence="15" type="ORF">U1T56_02585</name>
</gene>
<dbReference type="SMART" id="SM00228">
    <property type="entry name" value="PDZ"/>
    <property type="match status" value="2"/>
</dbReference>
<evidence type="ECO:0000256" key="10">
    <source>
        <dbReference type="ARBA" id="ARBA00022801"/>
    </source>
</evidence>
<feature type="domain" description="PDZ" evidence="14">
    <location>
        <begin position="281"/>
        <end position="372"/>
    </location>
</feature>
<evidence type="ECO:0000256" key="5">
    <source>
        <dbReference type="ARBA" id="ARBA00013958"/>
    </source>
</evidence>
<evidence type="ECO:0000256" key="13">
    <source>
        <dbReference type="ARBA" id="ARBA00032850"/>
    </source>
</evidence>
<evidence type="ECO:0000259" key="14">
    <source>
        <dbReference type="PROSITE" id="PS50106"/>
    </source>
</evidence>
<dbReference type="InterPro" id="IPR011782">
    <property type="entry name" value="Pept_S1C_Do"/>
</dbReference>
<evidence type="ECO:0000256" key="3">
    <source>
        <dbReference type="ARBA" id="ARBA00010541"/>
    </source>
</evidence>
<keyword evidence="12" id="KW-0346">Stress response</keyword>
<sequence>MRSAIGPDDAGRQPWMAGVTRRVLLAVALGLLLLGDATGVWAQQKAPAEGFADIVAKVAPAVVNVSTRKEVSAQSDQPDVPMPQFPPGSPFEEFFKDFFDRDRQREQQAPRRSFSLGSGFVIDPSGYVVTNNHVIAEADEITVAFNNDREYPAKLVGRDTKTDLALLKIEGDQPFPYVEWADSDQIRVGDWMIAIGNPFGLGSTVTAGIVSARGRDIRAGPYDDFIQVDAAINRGNSGGPSFTLDGKVFGVNTAIFSPSGGNVGIGFAIPANLARPVIESLMRSGRVARGWLGVRIQTVTDEIAESLGLPETRGALVASVTSGGPAASAQIQPGDVILEFDGKKVDRMRSLPRLVAETAIGKEVDVKVWRRGEQKDFHVVLGELPDDEQLAELGQGQQQEQPQATAIAKVDALGVTVSTISPDLKSQYNLDDDAKGVVITDVSQGSPAAEENLRPGDLIVEIGQEEVSSPPEVMAKVNQAKRESKKSILLLVNRQGDLRFVALKLKD</sequence>
<evidence type="ECO:0000256" key="1">
    <source>
        <dbReference type="ARBA" id="ARBA00001772"/>
    </source>
</evidence>
<keyword evidence="10" id="KW-0378">Hydrolase</keyword>
<comment type="subcellular location">
    <subcellularLocation>
        <location evidence="2">Periplasm</location>
    </subcellularLocation>
</comment>
<proteinExistence type="inferred from homology"/>
<dbReference type="InterPro" id="IPR001478">
    <property type="entry name" value="PDZ"/>
</dbReference>
<evidence type="ECO:0000256" key="4">
    <source>
        <dbReference type="ARBA" id="ARBA00013035"/>
    </source>
</evidence>
<dbReference type="InterPro" id="IPR001940">
    <property type="entry name" value="Peptidase_S1C"/>
</dbReference>
<dbReference type="NCBIfam" id="TIGR02037">
    <property type="entry name" value="degP_htrA_DO"/>
    <property type="match status" value="1"/>
</dbReference>
<evidence type="ECO:0000256" key="11">
    <source>
        <dbReference type="ARBA" id="ARBA00022825"/>
    </source>
</evidence>
<dbReference type="InterPro" id="IPR009003">
    <property type="entry name" value="Peptidase_S1_PA"/>
</dbReference>
<dbReference type="Gene3D" id="2.30.42.10">
    <property type="match status" value="2"/>
</dbReference>
<dbReference type="EMBL" id="JBBLZC010000002">
    <property type="protein sequence ID" value="MEK0082024.1"/>
    <property type="molecule type" value="Genomic_DNA"/>
</dbReference>
<protein>
    <recommendedName>
        <fullName evidence="5">Probable periplasmic serine endoprotease DegP-like</fullName>
        <ecNumber evidence="4">3.4.21.107</ecNumber>
    </recommendedName>
    <alternativeName>
        <fullName evidence="13">Protease Do</fullName>
    </alternativeName>
</protein>
<dbReference type="EC" id="3.4.21.107" evidence="4"/>
<accession>A0ABU8XM53</accession>
<dbReference type="PANTHER" id="PTHR22939">
    <property type="entry name" value="SERINE PROTEASE FAMILY S1C HTRA-RELATED"/>
    <property type="match status" value="1"/>
</dbReference>
<comment type="similarity">
    <text evidence="3">Belongs to the peptidase S1C family.</text>
</comment>
<name>A0ABU8XM53_9PROT</name>
<dbReference type="Gene3D" id="2.40.10.120">
    <property type="match status" value="1"/>
</dbReference>
<dbReference type="InterPro" id="IPR036034">
    <property type="entry name" value="PDZ_sf"/>
</dbReference>